<evidence type="ECO:0000313" key="1">
    <source>
        <dbReference type="EMBL" id="AOT69957.1"/>
    </source>
</evidence>
<dbReference type="Gene3D" id="2.180.10.10">
    <property type="entry name" value="RHS repeat-associated core"/>
    <property type="match status" value="1"/>
</dbReference>
<accession>A0A1D8GGH1</accession>
<dbReference type="NCBIfam" id="TIGR01643">
    <property type="entry name" value="YD_repeat_2x"/>
    <property type="match status" value="1"/>
</dbReference>
<dbReference type="InterPro" id="IPR031325">
    <property type="entry name" value="RHS_repeat"/>
</dbReference>
<reference evidence="1 2" key="1">
    <citation type="submission" date="2016-09" db="EMBL/GenBank/DDBJ databases">
        <title>Genomic analysis reveals versatility of anaerobic energy metabolism of Geosporobacter ferrireducens IRF9 of phylum Firmicutes.</title>
        <authorList>
            <person name="Kim S.-J."/>
        </authorList>
    </citation>
    <scope>NUCLEOTIDE SEQUENCE [LARGE SCALE GENOMIC DNA]</scope>
    <source>
        <strain evidence="1 2">IRF9</strain>
    </source>
</reference>
<dbReference type="RefSeq" id="WP_069976176.1">
    <property type="nucleotide sequence ID" value="NZ_CP017269.1"/>
</dbReference>
<dbReference type="Proteomes" id="UP000095743">
    <property type="component" value="Chromosome"/>
</dbReference>
<dbReference type="STRING" id="1424294.Gferi_10395"/>
<evidence type="ECO:0000313" key="2">
    <source>
        <dbReference type="Proteomes" id="UP000095743"/>
    </source>
</evidence>
<keyword evidence="2" id="KW-1185">Reference proteome</keyword>
<protein>
    <submittedName>
        <fullName evidence="1">Uncharacterized protein</fullName>
    </submittedName>
</protein>
<gene>
    <name evidence="1" type="ORF">Gferi_10395</name>
</gene>
<name>A0A1D8GGH1_9FIRM</name>
<sequence length="131" mass="14378">MSLFSFIYDSIDRLKEVQEPGGIKTTFEYDKAGNRTAQIEVMAGAVKLANYSYNNNYRTGMEKSSGPHQEIRIIQTTAKQRQIPTAVVIWQIRNGAVAVLKVAVRVVVEEAAKAEVPAAQAAVLKHQAAAM</sequence>
<dbReference type="Pfam" id="PF05593">
    <property type="entry name" value="RHS_repeat"/>
    <property type="match status" value="1"/>
</dbReference>
<dbReference type="EMBL" id="CP017269">
    <property type="protein sequence ID" value="AOT69957.1"/>
    <property type="molecule type" value="Genomic_DNA"/>
</dbReference>
<dbReference type="AlphaFoldDB" id="A0A1D8GGH1"/>
<organism evidence="1 2">
    <name type="scientific">Geosporobacter ferrireducens</name>
    <dbReference type="NCBI Taxonomy" id="1424294"/>
    <lineage>
        <taxon>Bacteria</taxon>
        <taxon>Bacillati</taxon>
        <taxon>Bacillota</taxon>
        <taxon>Clostridia</taxon>
        <taxon>Peptostreptococcales</taxon>
        <taxon>Thermotaleaceae</taxon>
        <taxon>Geosporobacter</taxon>
    </lineage>
</organism>
<dbReference type="InterPro" id="IPR006530">
    <property type="entry name" value="YD"/>
</dbReference>
<proteinExistence type="predicted"/>
<dbReference type="KEGG" id="gfe:Gferi_10395"/>